<feature type="domain" description="B12-binding" evidence="6">
    <location>
        <begin position="45"/>
        <end position="211"/>
    </location>
</feature>
<dbReference type="PROSITE" id="PS51332">
    <property type="entry name" value="B12_BINDING"/>
    <property type="match status" value="1"/>
</dbReference>
<name>A0A382U9P0_9ZZZZ</name>
<evidence type="ECO:0000313" key="7">
    <source>
        <dbReference type="EMBL" id="SVD30762.1"/>
    </source>
</evidence>
<evidence type="ECO:0000256" key="1">
    <source>
        <dbReference type="ARBA" id="ARBA00001966"/>
    </source>
</evidence>
<dbReference type="Gene3D" id="3.40.50.280">
    <property type="entry name" value="Cobalamin-binding domain"/>
    <property type="match status" value="1"/>
</dbReference>
<dbReference type="GO" id="GO:0051536">
    <property type="term" value="F:iron-sulfur cluster binding"/>
    <property type="evidence" value="ECO:0007669"/>
    <property type="project" value="UniProtKB-KW"/>
</dbReference>
<proteinExistence type="predicted"/>
<dbReference type="InterPro" id="IPR051198">
    <property type="entry name" value="BchE-like"/>
</dbReference>
<dbReference type="EMBL" id="UINC01142434">
    <property type="protein sequence ID" value="SVD30762.1"/>
    <property type="molecule type" value="Genomic_DNA"/>
</dbReference>
<organism evidence="7">
    <name type="scientific">marine metagenome</name>
    <dbReference type="NCBI Taxonomy" id="408172"/>
    <lineage>
        <taxon>unclassified sequences</taxon>
        <taxon>metagenomes</taxon>
        <taxon>ecological metagenomes</taxon>
    </lineage>
</organism>
<gene>
    <name evidence="7" type="ORF">METZ01_LOCUS383616</name>
</gene>
<dbReference type="AlphaFoldDB" id="A0A382U9P0"/>
<evidence type="ECO:0000256" key="4">
    <source>
        <dbReference type="ARBA" id="ARBA00023004"/>
    </source>
</evidence>
<keyword evidence="5" id="KW-0411">Iron-sulfur</keyword>
<feature type="non-terminal residue" evidence="7">
    <location>
        <position position="261"/>
    </location>
</feature>
<evidence type="ECO:0000256" key="5">
    <source>
        <dbReference type="ARBA" id="ARBA00023014"/>
    </source>
</evidence>
<evidence type="ECO:0000256" key="3">
    <source>
        <dbReference type="ARBA" id="ARBA00022723"/>
    </source>
</evidence>
<accession>A0A382U9P0</accession>
<dbReference type="SUPFAM" id="SSF52242">
    <property type="entry name" value="Cobalamin (vitamin B12)-binding domain"/>
    <property type="match status" value="1"/>
</dbReference>
<dbReference type="InterPro" id="IPR006158">
    <property type="entry name" value="Cobalamin-bd"/>
</dbReference>
<keyword evidence="2" id="KW-0949">S-adenosyl-L-methionine</keyword>
<dbReference type="GO" id="GO:0046872">
    <property type="term" value="F:metal ion binding"/>
    <property type="evidence" value="ECO:0007669"/>
    <property type="project" value="UniProtKB-KW"/>
</dbReference>
<comment type="cofactor">
    <cofactor evidence="1">
        <name>[4Fe-4S] cluster</name>
        <dbReference type="ChEBI" id="CHEBI:49883"/>
    </cofactor>
</comment>
<keyword evidence="3" id="KW-0479">Metal-binding</keyword>
<dbReference type="Pfam" id="PF02310">
    <property type="entry name" value="B12-binding"/>
    <property type="match status" value="1"/>
</dbReference>
<protein>
    <recommendedName>
        <fullName evidence="6">B12-binding domain-containing protein</fullName>
    </recommendedName>
</protein>
<dbReference type="PANTHER" id="PTHR43409:SF4">
    <property type="entry name" value="RADICAL SAM SUPERFAMILY PROTEIN"/>
    <property type="match status" value="1"/>
</dbReference>
<evidence type="ECO:0000259" key="6">
    <source>
        <dbReference type="PROSITE" id="PS51332"/>
    </source>
</evidence>
<dbReference type="GO" id="GO:0031419">
    <property type="term" value="F:cobalamin binding"/>
    <property type="evidence" value="ECO:0007669"/>
    <property type="project" value="InterPro"/>
</dbReference>
<evidence type="ECO:0000256" key="2">
    <source>
        <dbReference type="ARBA" id="ARBA00022691"/>
    </source>
</evidence>
<dbReference type="InterPro" id="IPR036724">
    <property type="entry name" value="Cobalamin-bd_sf"/>
</dbReference>
<dbReference type="PANTHER" id="PTHR43409">
    <property type="entry name" value="ANAEROBIC MAGNESIUM-PROTOPORPHYRIN IX MONOMETHYL ESTER CYCLASE-RELATED"/>
    <property type="match status" value="1"/>
</dbReference>
<keyword evidence="4" id="KW-0408">Iron</keyword>
<sequence length="261" mass="30049">MLESSMKINKNCVGQNRNNLSSEIEKELFRLFPQRIIQRVLLIAPPDVDLSLFNYDSAKRGRNYNYPMYGPGIVASYLKTDDIEVSIINLNHEILKACHNSSSNEYFDFDFVWKVKLKNILNEFQPDLVGITCMFTQTHKSTVLVCDEIKRLKHDLPIALGGVHITNSYANFEQTQSLLKDFSKIDLFFLYESEIAFQYFVRAVNKKVPPEEIYQIVFNSSERKLYCSQKKAPIGEELNVIPAYDLMNPSEVSNYGVIGSF</sequence>
<reference evidence="7" key="1">
    <citation type="submission" date="2018-05" db="EMBL/GenBank/DDBJ databases">
        <authorList>
            <person name="Lanie J.A."/>
            <person name="Ng W.-L."/>
            <person name="Kazmierczak K.M."/>
            <person name="Andrzejewski T.M."/>
            <person name="Davidsen T.M."/>
            <person name="Wayne K.J."/>
            <person name="Tettelin H."/>
            <person name="Glass J.I."/>
            <person name="Rusch D."/>
            <person name="Podicherti R."/>
            <person name="Tsui H.-C.T."/>
            <person name="Winkler M.E."/>
        </authorList>
    </citation>
    <scope>NUCLEOTIDE SEQUENCE</scope>
</reference>
<feature type="non-terminal residue" evidence="7">
    <location>
        <position position="1"/>
    </location>
</feature>